<gene>
    <name evidence="3" type="ORF">AVDCRST_MAG86-1350</name>
</gene>
<dbReference type="InterPro" id="IPR025164">
    <property type="entry name" value="Toastrack_DUF4097"/>
</dbReference>
<dbReference type="EMBL" id="CADCWP010000090">
    <property type="protein sequence ID" value="CAA9567798.1"/>
    <property type="molecule type" value="Genomic_DNA"/>
</dbReference>
<dbReference type="AlphaFoldDB" id="A0A6J4V5G8"/>
<dbReference type="Pfam" id="PF13349">
    <property type="entry name" value="DUF4097"/>
    <property type="match status" value="1"/>
</dbReference>
<organism evidence="3">
    <name type="scientific">uncultured Truepera sp</name>
    <dbReference type="NCBI Taxonomy" id="543023"/>
    <lineage>
        <taxon>Bacteria</taxon>
        <taxon>Thermotogati</taxon>
        <taxon>Deinococcota</taxon>
        <taxon>Deinococci</taxon>
        <taxon>Trueperales</taxon>
        <taxon>Trueperaceae</taxon>
        <taxon>Truepera</taxon>
        <taxon>environmental samples</taxon>
    </lineage>
</organism>
<feature type="compositionally biased region" description="Low complexity" evidence="1">
    <location>
        <begin position="72"/>
        <end position="92"/>
    </location>
</feature>
<feature type="compositionally biased region" description="Pro residues" evidence="1">
    <location>
        <begin position="56"/>
        <end position="71"/>
    </location>
</feature>
<evidence type="ECO:0000259" key="2">
    <source>
        <dbReference type="Pfam" id="PF13349"/>
    </source>
</evidence>
<evidence type="ECO:0000256" key="1">
    <source>
        <dbReference type="SAM" id="MobiDB-lite"/>
    </source>
</evidence>
<protein>
    <recommendedName>
        <fullName evidence="2">DUF4097 domain-containing protein</fullName>
    </recommendedName>
</protein>
<accession>A0A6J4V5G8</accession>
<reference evidence="3" key="1">
    <citation type="submission" date="2020-02" db="EMBL/GenBank/DDBJ databases">
        <authorList>
            <person name="Meier V. D."/>
        </authorList>
    </citation>
    <scope>NUCLEOTIDE SEQUENCE</scope>
    <source>
        <strain evidence="3">AVDCRST_MAG86</strain>
    </source>
</reference>
<sequence length="303" mass="31530">MNDSERKRVQALLNSGRISEDEAEVLFAALNESETQGPDDAARLQVTPQEASEPEIPVPPTPSGVQPPLPPSALAQAARRSHQSPHSSSAVSTETPVTWVKLVGFCGDLDVRSDPSLSNPVVTGHATVERNDTGYLIRTPPDIKGADKGAGGNWLTRLHKAAGDVSVRLPAEMGLELGIAAGDGEVRGVKTLRGTFTGGDLDVLEAETVDLTVTAGDVTLKLRPRAGEGRLKATSGDVDVIFLAGSSAVITGSATCGDLDLPPGFTRSGGFATHKFEGTLGAGEARLELRLTAGDVDIRAEDV</sequence>
<evidence type="ECO:0000313" key="3">
    <source>
        <dbReference type="EMBL" id="CAA9567798.1"/>
    </source>
</evidence>
<name>A0A6J4V5G8_9DEIN</name>
<feature type="domain" description="DUF4097" evidence="2">
    <location>
        <begin position="163"/>
        <end position="299"/>
    </location>
</feature>
<proteinExistence type="predicted"/>
<feature type="region of interest" description="Disordered" evidence="1">
    <location>
        <begin position="31"/>
        <end position="93"/>
    </location>
</feature>